<reference evidence="2" key="1">
    <citation type="submission" date="2020-02" db="EMBL/GenBank/DDBJ databases">
        <authorList>
            <person name="Meier V. D."/>
        </authorList>
    </citation>
    <scope>NUCLEOTIDE SEQUENCE</scope>
    <source>
        <strain evidence="2">AVDCRST_MAG01</strain>
    </source>
</reference>
<protein>
    <submittedName>
        <fullName evidence="2">Uncharacterized protein</fullName>
    </submittedName>
</protein>
<proteinExistence type="predicted"/>
<feature type="region of interest" description="Disordered" evidence="1">
    <location>
        <begin position="57"/>
        <end position="78"/>
    </location>
</feature>
<name>A0A6J4NHS4_9ACTN</name>
<organism evidence="2">
    <name type="scientific">uncultured Rubrobacteraceae bacterium</name>
    <dbReference type="NCBI Taxonomy" id="349277"/>
    <lineage>
        <taxon>Bacteria</taxon>
        <taxon>Bacillati</taxon>
        <taxon>Actinomycetota</taxon>
        <taxon>Rubrobacteria</taxon>
        <taxon>Rubrobacterales</taxon>
        <taxon>Rubrobacteraceae</taxon>
        <taxon>environmental samples</taxon>
    </lineage>
</organism>
<sequence length="206" mass="22470">MDRGKAQDVNEAARRFAETLADSYRLVYGQAAEAGQRQQQRAQQFSELVAQNLREQTEAGRANAERLSGQAARQQEAGQALARESVEAYAQFLNDAFSRYRSGTEMAAQGAREGTRTLAETTTGLVGTAAGAAGATAGAAAGATREAADAATFPIPGYDEMTVEEIEGRLGRLTDQQVRRLRDYERENQNRKTLIERYESRLRASS</sequence>
<dbReference type="AlphaFoldDB" id="A0A6J4NHS4"/>
<evidence type="ECO:0000256" key="1">
    <source>
        <dbReference type="SAM" id="MobiDB-lite"/>
    </source>
</evidence>
<gene>
    <name evidence="2" type="ORF">AVDCRST_MAG01-01-93</name>
</gene>
<accession>A0A6J4NHS4</accession>
<dbReference type="EMBL" id="CADCUW010000013">
    <property type="protein sequence ID" value="CAA9383223.1"/>
    <property type="molecule type" value="Genomic_DNA"/>
</dbReference>
<feature type="compositionally biased region" description="Low complexity" evidence="1">
    <location>
        <begin position="69"/>
        <end position="78"/>
    </location>
</feature>
<evidence type="ECO:0000313" key="2">
    <source>
        <dbReference type="EMBL" id="CAA9383223.1"/>
    </source>
</evidence>